<dbReference type="InterPro" id="IPR027417">
    <property type="entry name" value="P-loop_NTPase"/>
</dbReference>
<dbReference type="eggNOG" id="COG0489">
    <property type="taxonomic scope" value="Bacteria"/>
</dbReference>
<dbReference type="EMBL" id="CP001818">
    <property type="protein sequence ID" value="ACZ18825.1"/>
    <property type="molecule type" value="Genomic_DNA"/>
</dbReference>
<dbReference type="SUPFAM" id="SSF52540">
    <property type="entry name" value="P-loop containing nucleoside triphosphate hydrolases"/>
    <property type="match status" value="1"/>
</dbReference>
<protein>
    <submittedName>
        <fullName evidence="1">ATP/GTP-binding protein</fullName>
    </submittedName>
</protein>
<accession>D1B972</accession>
<dbReference type="Proteomes" id="UP000002030">
    <property type="component" value="Chromosome"/>
</dbReference>
<gene>
    <name evidence="1" type="ordered locus">Taci_0589</name>
</gene>
<dbReference type="HOGENOM" id="CLU_084710_0_0_0"/>
<dbReference type="SMR" id="D1B972"/>
<reference evidence="1 2" key="1">
    <citation type="journal article" date="2009" name="Stand. Genomic Sci.">
        <title>Complete genome sequence of Thermanaerovibrio acidaminovorans type strain (Su883).</title>
        <authorList>
            <person name="Chovatia M."/>
            <person name="Sikorski J."/>
            <person name="Schroder M."/>
            <person name="Lapidus A."/>
            <person name="Nolan M."/>
            <person name="Tice H."/>
            <person name="Glavina Del Rio T."/>
            <person name="Copeland A."/>
            <person name="Cheng J.F."/>
            <person name="Lucas S."/>
            <person name="Chen F."/>
            <person name="Bruce D."/>
            <person name="Goodwin L."/>
            <person name="Pitluck S."/>
            <person name="Ivanova N."/>
            <person name="Mavromatis K."/>
            <person name="Ovchinnikova G."/>
            <person name="Pati A."/>
            <person name="Chen A."/>
            <person name="Palaniappan K."/>
            <person name="Land M."/>
            <person name="Hauser L."/>
            <person name="Chang Y.J."/>
            <person name="Jeffries C.D."/>
            <person name="Chain P."/>
            <person name="Saunders E."/>
            <person name="Detter J.C."/>
            <person name="Brettin T."/>
            <person name="Rohde M."/>
            <person name="Goker M."/>
            <person name="Spring S."/>
            <person name="Bristow J."/>
            <person name="Markowitz V."/>
            <person name="Hugenholtz P."/>
            <person name="Kyrpides N.C."/>
            <person name="Klenk H.P."/>
            <person name="Eisen J.A."/>
        </authorList>
    </citation>
    <scope>NUCLEOTIDE SEQUENCE [LARGE SCALE GENOMIC DNA]</scope>
    <source>
        <strain evidence="2">ATCC 49978 / DSM 6589 / Su883</strain>
    </source>
</reference>
<organism evidence="1 2">
    <name type="scientific">Thermanaerovibrio acidaminovorans (strain ATCC 49978 / DSM 6589 / Su883)</name>
    <name type="common">Selenomonas acidaminovorans</name>
    <dbReference type="NCBI Taxonomy" id="525903"/>
    <lineage>
        <taxon>Bacteria</taxon>
        <taxon>Thermotogati</taxon>
        <taxon>Synergistota</taxon>
        <taxon>Synergistia</taxon>
        <taxon>Synergistales</taxon>
        <taxon>Synergistaceae</taxon>
        <taxon>Thermanaerovibrio</taxon>
    </lineage>
</organism>
<keyword evidence="2" id="KW-1185">Reference proteome</keyword>
<dbReference type="RefSeq" id="WP_012869341.1">
    <property type="nucleotide sequence ID" value="NC_013522.1"/>
</dbReference>
<dbReference type="EnsemblBacteria" id="ACZ18825">
    <property type="protein sequence ID" value="ACZ18825"/>
    <property type="gene ID" value="Taci_0589"/>
</dbReference>
<name>D1B972_THEAS</name>
<sequence length="217" mass="24309">MTQLRKNYAFIGLFGSGKTEMAINWALYLRSQHPQVAIVDGDIISPYFRSRDVAEELEEMGLTPVYPKGALRNGDLPVITGAARGYLERQEYKTVMDVGGEEGGVVVLGYLKPHLGDCEISMVVNVARPFSSTVAGIERALNDLSRVADLKVDYLINNPNLSRETTPDLIRRGEEVLAEASERLSIPVKYTVVPDFLDVQGLRFPVFKIRRFMRMEI</sequence>
<evidence type="ECO:0000313" key="2">
    <source>
        <dbReference type="Proteomes" id="UP000002030"/>
    </source>
</evidence>
<dbReference type="AlphaFoldDB" id="D1B972"/>
<dbReference type="KEGG" id="tai:Taci_0589"/>
<dbReference type="STRING" id="525903.Taci_0589"/>
<dbReference type="Gene3D" id="3.40.50.300">
    <property type="entry name" value="P-loop containing nucleotide triphosphate hydrolases"/>
    <property type="match status" value="1"/>
</dbReference>
<evidence type="ECO:0000313" key="1">
    <source>
        <dbReference type="EMBL" id="ACZ18825.1"/>
    </source>
</evidence>
<proteinExistence type="predicted"/>
<dbReference type="OrthoDB" id="9779501at2"/>